<dbReference type="Proteomes" id="UP000031737">
    <property type="component" value="Unassembled WGS sequence"/>
</dbReference>
<dbReference type="Pfam" id="PF00069">
    <property type="entry name" value="Pkinase"/>
    <property type="match status" value="1"/>
</dbReference>
<dbReference type="Gene3D" id="1.10.510.10">
    <property type="entry name" value="Transferase(Phosphotransferase) domain 1"/>
    <property type="match status" value="1"/>
</dbReference>
<evidence type="ECO:0000259" key="8">
    <source>
        <dbReference type="PROSITE" id="PS50011"/>
    </source>
</evidence>
<dbReference type="SMART" id="SM00064">
    <property type="entry name" value="FYVE"/>
    <property type="match status" value="1"/>
</dbReference>
<dbReference type="InterPro" id="IPR000719">
    <property type="entry name" value="Prot_kinase_dom"/>
</dbReference>
<evidence type="ECO:0000259" key="9">
    <source>
        <dbReference type="PROSITE" id="PS50178"/>
    </source>
</evidence>
<keyword evidence="11" id="KW-1185">Reference proteome</keyword>
<comment type="caution">
    <text evidence="10">The sequence shown here is derived from an EMBL/GenBank/DDBJ whole genome shotgun (WGS) entry which is preliminary data.</text>
</comment>
<dbReference type="SUPFAM" id="SSF57903">
    <property type="entry name" value="FYVE/PHD zinc finger"/>
    <property type="match status" value="1"/>
</dbReference>
<dbReference type="Pfam" id="PF01363">
    <property type="entry name" value="FYVE"/>
    <property type="match status" value="1"/>
</dbReference>
<dbReference type="GO" id="GO:0004672">
    <property type="term" value="F:protein kinase activity"/>
    <property type="evidence" value="ECO:0007669"/>
    <property type="project" value="InterPro"/>
</dbReference>
<evidence type="ECO:0000256" key="5">
    <source>
        <dbReference type="ARBA" id="ARBA00022840"/>
    </source>
</evidence>
<proteinExistence type="predicted"/>
<dbReference type="PROSITE" id="PS00108">
    <property type="entry name" value="PROTEIN_KINASE_ST"/>
    <property type="match status" value="1"/>
</dbReference>
<dbReference type="VEuPathDB" id="TriTrypDB:TRSC58_04079"/>
<reference evidence="10 11" key="1">
    <citation type="submission" date="2013-07" db="EMBL/GenBank/DDBJ databases">
        <authorList>
            <person name="Stoco P.H."/>
            <person name="Wagner G."/>
            <person name="Gerber A."/>
            <person name="Zaha A."/>
            <person name="Thompson C."/>
            <person name="Bartholomeu D.C."/>
            <person name="Luckemeyer D.D."/>
            <person name="Bahia D."/>
            <person name="Loreto E."/>
            <person name="Prestes E.B."/>
            <person name="Lima F.M."/>
            <person name="Rodrigues-Luiz G."/>
            <person name="Vallejo G.A."/>
            <person name="Filho J.F."/>
            <person name="Monteiro K.M."/>
            <person name="Tyler K.M."/>
            <person name="de Almeida L.G."/>
            <person name="Ortiz M.F."/>
            <person name="Siervo M.A."/>
            <person name="de Moraes M.H."/>
            <person name="Cunha O.L."/>
            <person name="Mendonca-Neto R."/>
            <person name="Silva R."/>
            <person name="Teixeira S.M."/>
            <person name="Murta S.M."/>
            <person name="Sincero T.C."/>
            <person name="Mendes T.A."/>
            <person name="Urmenyi T.P."/>
            <person name="Silva V.G."/>
            <person name="da Rocha W.D."/>
            <person name="Andersson B."/>
            <person name="Romanha A.J."/>
            <person name="Steindel M."/>
            <person name="de Vasconcelos A.T."/>
            <person name="Grisard E.C."/>
        </authorList>
    </citation>
    <scope>NUCLEOTIDE SEQUENCE [LARGE SCALE GENOMIC DNA]</scope>
    <source>
        <strain evidence="10 11">SC58</strain>
    </source>
</reference>
<dbReference type="PROSITE" id="PS50011">
    <property type="entry name" value="PROTEIN_KINASE_DOM"/>
    <property type="match status" value="1"/>
</dbReference>
<dbReference type="PANTHER" id="PTHR24347">
    <property type="entry name" value="SERINE/THREONINE-PROTEIN KINASE"/>
    <property type="match status" value="1"/>
</dbReference>
<dbReference type="InterPro" id="IPR017455">
    <property type="entry name" value="Znf_FYVE-rel"/>
</dbReference>
<dbReference type="SUPFAM" id="SSF56112">
    <property type="entry name" value="Protein kinase-like (PK-like)"/>
    <property type="match status" value="1"/>
</dbReference>
<evidence type="ECO:0000313" key="11">
    <source>
        <dbReference type="Proteomes" id="UP000031737"/>
    </source>
</evidence>
<gene>
    <name evidence="10" type="ORF">TRSC58_04079</name>
</gene>
<name>A0A061J4J4_TRYRA</name>
<feature type="domain" description="Protein kinase" evidence="8">
    <location>
        <begin position="203"/>
        <end position="476"/>
    </location>
</feature>
<dbReference type="InterPro" id="IPR011009">
    <property type="entry name" value="Kinase-like_dom_sf"/>
</dbReference>
<protein>
    <submittedName>
        <fullName evidence="10">Protein kinase</fullName>
    </submittedName>
</protein>
<sequence length="563" mass="63427">MPSGAVFCCRLSFFSCTSLCVRDDAAFVRAPKKHVRRAGKFPAAQFGSRCLIAFGRGWREWRGRTVIMRQLRALVTPGVTWRDDSSTDTCENRLCGKKFSMLSSKHHCRWCGRIFCNDCAPRTASYRGELLRCCNACRLPFIFRSIYNPVSGRRDGVIADLIFSFLDNVSINAFLHSCYTALSEFHVRGYEYYSCIQERFPSFFDGARIGKGVTSIVYKCEDRCRCGNPCVALKVITKSSILTIAAWRKITTELEIMSDIDHLNVARLLEVFQTPLCLVIVMEAGDGGALKRAWEFVRARHCDLEVFTASVVAQIAEGLDYLYRVKHIVHRDIKHDNIIVSRDFSKVMIIDFGLAEYIADEKRQLFVPCGTYGFASPENILAVVDRLRLFEASGATMHRADMFSLGVVAYMLLSGVRPLRGKRFVELYREVRSGIRCVGPCWTNTSSSAKSLVEWLLKTSTNERATPEDVRNHPFIVNKAPLITDIVKKRNQELLITEQLEGNEWVYVVSSGSRGEPAWGDGVSGVNTQNERVGSIPRLSCRIDCSAAISNNGHQSVIREKYA</sequence>
<dbReference type="InterPro" id="IPR017441">
    <property type="entry name" value="Protein_kinase_ATP_BS"/>
</dbReference>
<evidence type="ECO:0000256" key="7">
    <source>
        <dbReference type="PROSITE-ProRule" id="PRU10141"/>
    </source>
</evidence>
<evidence type="ECO:0000256" key="2">
    <source>
        <dbReference type="ARBA" id="ARBA00022741"/>
    </source>
</evidence>
<dbReference type="PROSITE" id="PS50178">
    <property type="entry name" value="ZF_FYVE"/>
    <property type="match status" value="1"/>
</dbReference>
<keyword evidence="10" id="KW-0418">Kinase</keyword>
<keyword evidence="5 7" id="KW-0067">ATP-binding</keyword>
<keyword evidence="10" id="KW-0808">Transferase</keyword>
<dbReference type="EMBL" id="AUPL01004079">
    <property type="protein sequence ID" value="ESL08222.1"/>
    <property type="molecule type" value="Genomic_DNA"/>
</dbReference>
<dbReference type="InterPro" id="IPR011011">
    <property type="entry name" value="Znf_FYVE_PHD"/>
</dbReference>
<accession>A0A061J4J4</accession>
<dbReference type="SMART" id="SM00220">
    <property type="entry name" value="S_TKc"/>
    <property type="match status" value="1"/>
</dbReference>
<dbReference type="AlphaFoldDB" id="A0A061J4J4"/>
<dbReference type="OrthoDB" id="10252171at2759"/>
<dbReference type="Gene3D" id="3.30.40.10">
    <property type="entry name" value="Zinc/RING finger domain, C3HC4 (zinc finger)"/>
    <property type="match status" value="1"/>
</dbReference>
<keyword evidence="4" id="KW-0862">Zinc</keyword>
<feature type="binding site" evidence="7">
    <location>
        <position position="234"/>
    </location>
    <ligand>
        <name>ATP</name>
        <dbReference type="ChEBI" id="CHEBI:30616"/>
    </ligand>
</feature>
<dbReference type="InterPro" id="IPR008271">
    <property type="entry name" value="Ser/Thr_kinase_AS"/>
</dbReference>
<keyword evidence="3 6" id="KW-0863">Zinc-finger</keyword>
<dbReference type="GO" id="GO:0008270">
    <property type="term" value="F:zinc ion binding"/>
    <property type="evidence" value="ECO:0007669"/>
    <property type="project" value="UniProtKB-KW"/>
</dbReference>
<evidence type="ECO:0000256" key="1">
    <source>
        <dbReference type="ARBA" id="ARBA00022723"/>
    </source>
</evidence>
<evidence type="ECO:0000256" key="6">
    <source>
        <dbReference type="PROSITE-ProRule" id="PRU00091"/>
    </source>
</evidence>
<dbReference type="PROSITE" id="PS00107">
    <property type="entry name" value="PROTEIN_KINASE_ATP"/>
    <property type="match status" value="1"/>
</dbReference>
<evidence type="ECO:0000256" key="3">
    <source>
        <dbReference type="ARBA" id="ARBA00022771"/>
    </source>
</evidence>
<feature type="domain" description="FYVE-type" evidence="9">
    <location>
        <begin position="86"/>
        <end position="137"/>
    </location>
</feature>
<keyword evidence="1" id="KW-0479">Metal-binding</keyword>
<keyword evidence="2 7" id="KW-0547">Nucleotide-binding</keyword>
<evidence type="ECO:0000313" key="10">
    <source>
        <dbReference type="EMBL" id="ESL08222.1"/>
    </source>
</evidence>
<dbReference type="InterPro" id="IPR000306">
    <property type="entry name" value="Znf_FYVE"/>
</dbReference>
<dbReference type="InterPro" id="IPR013083">
    <property type="entry name" value="Znf_RING/FYVE/PHD"/>
</dbReference>
<dbReference type="GO" id="GO:0005524">
    <property type="term" value="F:ATP binding"/>
    <property type="evidence" value="ECO:0007669"/>
    <property type="project" value="UniProtKB-UniRule"/>
</dbReference>
<evidence type="ECO:0000256" key="4">
    <source>
        <dbReference type="ARBA" id="ARBA00022833"/>
    </source>
</evidence>
<organism evidence="10 11">
    <name type="scientific">Trypanosoma rangeli SC58</name>
    <dbReference type="NCBI Taxonomy" id="429131"/>
    <lineage>
        <taxon>Eukaryota</taxon>
        <taxon>Discoba</taxon>
        <taxon>Euglenozoa</taxon>
        <taxon>Kinetoplastea</taxon>
        <taxon>Metakinetoplastina</taxon>
        <taxon>Trypanosomatida</taxon>
        <taxon>Trypanosomatidae</taxon>
        <taxon>Trypanosoma</taxon>
        <taxon>Herpetosoma</taxon>
    </lineage>
</organism>